<dbReference type="EMBL" id="QGQD01000068">
    <property type="protein sequence ID" value="TLC99617.1"/>
    <property type="molecule type" value="Genomic_DNA"/>
</dbReference>
<keyword evidence="4 10" id="KW-0597">Phosphoprotein</keyword>
<keyword evidence="3" id="KW-0963">Cytoplasm</keyword>
<evidence type="ECO:0000256" key="4">
    <source>
        <dbReference type="ARBA" id="ARBA00022553"/>
    </source>
</evidence>
<comment type="function">
    <text evidence="9">May play the central regulatory role in sporulation. It may be an element of the effector pathway responsible for the activation of sporulation genes in response to nutritional stress. Spo0A may act in concert with spo0H (a sigma factor) to control the expression of some genes that are critical to the sporulation process.</text>
</comment>
<proteinExistence type="predicted"/>
<evidence type="ECO:0000313" key="14">
    <source>
        <dbReference type="Proteomes" id="UP000306509"/>
    </source>
</evidence>
<dbReference type="AlphaFoldDB" id="A0A4V6HRM5"/>
<dbReference type="Gene3D" id="1.10.10.60">
    <property type="entry name" value="Homeodomain-like"/>
    <property type="match status" value="2"/>
</dbReference>
<comment type="caution">
    <text evidence="13">The sequence shown here is derived from an EMBL/GenBank/DDBJ whole genome shotgun (WGS) entry which is preliminary data.</text>
</comment>
<name>A0A4V6HRM5_9FIRM</name>
<dbReference type="RefSeq" id="WP_138003200.1">
    <property type="nucleotide sequence ID" value="NZ_QGQD01000068.1"/>
</dbReference>
<feature type="modified residue" description="4-aspartylphosphate" evidence="10">
    <location>
        <position position="59"/>
    </location>
</feature>
<dbReference type="GO" id="GO:0043565">
    <property type="term" value="F:sequence-specific DNA binding"/>
    <property type="evidence" value="ECO:0007669"/>
    <property type="project" value="InterPro"/>
</dbReference>
<feature type="domain" description="Response regulatory" evidence="12">
    <location>
        <begin position="7"/>
        <end position="124"/>
    </location>
</feature>
<dbReference type="Proteomes" id="UP000306509">
    <property type="component" value="Unassembled WGS sequence"/>
</dbReference>
<keyword evidence="14" id="KW-1185">Reference proteome</keyword>
<dbReference type="PROSITE" id="PS01124">
    <property type="entry name" value="HTH_ARAC_FAMILY_2"/>
    <property type="match status" value="1"/>
</dbReference>
<dbReference type="GO" id="GO:0005737">
    <property type="term" value="C:cytoplasm"/>
    <property type="evidence" value="ECO:0007669"/>
    <property type="project" value="UniProtKB-SubCell"/>
</dbReference>
<dbReference type="PROSITE" id="PS00041">
    <property type="entry name" value="HTH_ARAC_FAMILY_1"/>
    <property type="match status" value="1"/>
</dbReference>
<dbReference type="InterPro" id="IPR051552">
    <property type="entry name" value="HptR"/>
</dbReference>
<dbReference type="Gene3D" id="3.40.50.2300">
    <property type="match status" value="1"/>
</dbReference>
<dbReference type="SUPFAM" id="SSF46689">
    <property type="entry name" value="Homeodomain-like"/>
    <property type="match status" value="2"/>
</dbReference>
<protein>
    <recommendedName>
        <fullName evidence="2">Stage 0 sporulation protein A homolog</fullName>
    </recommendedName>
</protein>
<keyword evidence="6" id="KW-0805">Transcription regulation</keyword>
<dbReference type="PROSITE" id="PS50110">
    <property type="entry name" value="RESPONSE_REGULATORY"/>
    <property type="match status" value="1"/>
</dbReference>
<dbReference type="InterPro" id="IPR020449">
    <property type="entry name" value="Tscrpt_reg_AraC-type_HTH"/>
</dbReference>
<evidence type="ECO:0000256" key="6">
    <source>
        <dbReference type="ARBA" id="ARBA00023015"/>
    </source>
</evidence>
<keyword evidence="7" id="KW-0238">DNA-binding</keyword>
<dbReference type="Pfam" id="PF00072">
    <property type="entry name" value="Response_reg"/>
    <property type="match status" value="1"/>
</dbReference>
<dbReference type="InterPro" id="IPR009057">
    <property type="entry name" value="Homeodomain-like_sf"/>
</dbReference>
<evidence type="ECO:0000259" key="12">
    <source>
        <dbReference type="PROSITE" id="PS50110"/>
    </source>
</evidence>
<dbReference type="Pfam" id="PF12833">
    <property type="entry name" value="HTH_18"/>
    <property type="match status" value="1"/>
</dbReference>
<dbReference type="GO" id="GO:0003700">
    <property type="term" value="F:DNA-binding transcription factor activity"/>
    <property type="evidence" value="ECO:0007669"/>
    <property type="project" value="InterPro"/>
</dbReference>
<evidence type="ECO:0000313" key="13">
    <source>
        <dbReference type="EMBL" id="TLC99617.1"/>
    </source>
</evidence>
<gene>
    <name evidence="13" type="ORF">DSM106044_03568</name>
</gene>
<accession>A0A4V6HRM5</accession>
<comment type="subcellular location">
    <subcellularLocation>
        <location evidence="1">Cytoplasm</location>
    </subcellularLocation>
</comment>
<dbReference type="SMART" id="SM00448">
    <property type="entry name" value="REC"/>
    <property type="match status" value="1"/>
</dbReference>
<evidence type="ECO:0000256" key="3">
    <source>
        <dbReference type="ARBA" id="ARBA00022490"/>
    </source>
</evidence>
<evidence type="ECO:0000256" key="8">
    <source>
        <dbReference type="ARBA" id="ARBA00023163"/>
    </source>
</evidence>
<dbReference type="InterPro" id="IPR001789">
    <property type="entry name" value="Sig_transdc_resp-reg_receiver"/>
</dbReference>
<reference evidence="13 14" key="1">
    <citation type="journal article" date="2019" name="Anaerobe">
        <title>Detection of Robinsoniella peoriensis in multiple bone samples of a trauma patient.</title>
        <authorList>
            <person name="Schrottner P."/>
            <person name="Hartwich K."/>
            <person name="Bunk B."/>
            <person name="Schober I."/>
            <person name="Helbig S."/>
            <person name="Rudolph W.W."/>
            <person name="Gunzer F."/>
        </authorList>
    </citation>
    <scope>NUCLEOTIDE SEQUENCE [LARGE SCALE GENOMIC DNA]</scope>
    <source>
        <strain evidence="13 14">DSM 106044</strain>
    </source>
</reference>
<dbReference type="GO" id="GO:0000160">
    <property type="term" value="P:phosphorelay signal transduction system"/>
    <property type="evidence" value="ECO:0007669"/>
    <property type="project" value="UniProtKB-KW"/>
</dbReference>
<keyword evidence="5" id="KW-0902">Two-component regulatory system</keyword>
<dbReference type="CDD" id="cd17536">
    <property type="entry name" value="REC_YesN-like"/>
    <property type="match status" value="1"/>
</dbReference>
<dbReference type="SUPFAM" id="SSF52172">
    <property type="entry name" value="CheY-like"/>
    <property type="match status" value="1"/>
</dbReference>
<dbReference type="PANTHER" id="PTHR42713:SF3">
    <property type="entry name" value="TRANSCRIPTIONAL REGULATORY PROTEIN HPTR"/>
    <property type="match status" value="1"/>
</dbReference>
<evidence type="ECO:0000256" key="10">
    <source>
        <dbReference type="PROSITE-ProRule" id="PRU00169"/>
    </source>
</evidence>
<evidence type="ECO:0000256" key="7">
    <source>
        <dbReference type="ARBA" id="ARBA00023125"/>
    </source>
</evidence>
<evidence type="ECO:0000256" key="9">
    <source>
        <dbReference type="ARBA" id="ARBA00024867"/>
    </source>
</evidence>
<dbReference type="InterPro" id="IPR018060">
    <property type="entry name" value="HTH_AraC"/>
</dbReference>
<dbReference type="SMART" id="SM00342">
    <property type="entry name" value="HTH_ARAC"/>
    <property type="match status" value="1"/>
</dbReference>
<dbReference type="PRINTS" id="PR00032">
    <property type="entry name" value="HTHARAC"/>
</dbReference>
<dbReference type="InterPro" id="IPR018062">
    <property type="entry name" value="HTH_AraC-typ_CS"/>
</dbReference>
<evidence type="ECO:0000256" key="5">
    <source>
        <dbReference type="ARBA" id="ARBA00023012"/>
    </source>
</evidence>
<evidence type="ECO:0000259" key="11">
    <source>
        <dbReference type="PROSITE" id="PS01124"/>
    </source>
</evidence>
<keyword evidence="8" id="KW-0804">Transcription</keyword>
<dbReference type="STRING" id="180332.GCA_000797495_01627"/>
<feature type="domain" description="HTH araC/xylS-type" evidence="11">
    <location>
        <begin position="413"/>
        <end position="512"/>
    </location>
</feature>
<dbReference type="InterPro" id="IPR011006">
    <property type="entry name" value="CheY-like_superfamily"/>
</dbReference>
<organism evidence="13 14">
    <name type="scientific">Robinsoniella peoriensis</name>
    <dbReference type="NCBI Taxonomy" id="180332"/>
    <lineage>
        <taxon>Bacteria</taxon>
        <taxon>Bacillati</taxon>
        <taxon>Bacillota</taxon>
        <taxon>Clostridia</taxon>
        <taxon>Lachnospirales</taxon>
        <taxon>Lachnospiraceae</taxon>
        <taxon>Robinsoniella</taxon>
    </lineage>
</organism>
<sequence length="513" mass="59925">MSDKQYSVVVAEDETIILRDVVREIEGMDMGFCVVGTAANGVDALRLVQTMKPDVLVTDIKMPMMTGIQLIEEIRKENKNIKIVLLSGFNDFSYAQQAIHQGVEEYLLKPLESEQLEEVLVRIKKSLTAKRRSSAREILSSTISGVNYEKSLPFDHEDRYFALFLINIGNLPWNMISLNHMEYIRQLWKKINWEEILPNLTEEDVPFWIIDEKHINQKFFVAGYGKQLDDVRVRREGDVLLREIRKRIQEIPVYICMNEEVVEYQEIQSVSHKLRTRMEKNLVIGRYAVPVSIPDAVNVNELSASAVQEKLLISLKKGSISAIEKDIMEYIADMDKAGVSQRQVEKNILQILRFLIERGQFRSVPDTVHLEYQLQEKLFPVHKMEEMKEQIWDMLEGYISFEFEEEKSDTLVQWVESYIDKHYAEDITVEDLSRIFHFNGTYLTRVFKKHKGESPVKYIIGVRMNKAIELMKTQKDMDLKQIAELVGYVDSHYFSRIFKNRTGKTPSEYRSEL</sequence>
<evidence type="ECO:0000256" key="2">
    <source>
        <dbReference type="ARBA" id="ARBA00018672"/>
    </source>
</evidence>
<dbReference type="PANTHER" id="PTHR42713">
    <property type="entry name" value="HISTIDINE KINASE-RELATED"/>
    <property type="match status" value="1"/>
</dbReference>
<evidence type="ECO:0000256" key="1">
    <source>
        <dbReference type="ARBA" id="ARBA00004496"/>
    </source>
</evidence>